<proteinExistence type="predicted"/>
<dbReference type="AlphaFoldDB" id="A0A6M0RIK2"/>
<name>A0A6M0RIK2_9CYAN</name>
<reference evidence="1 2" key="1">
    <citation type="journal article" date="2020" name="Microb. Ecol.">
        <title>Ecogenomics of the Marine Benthic Filamentous Cyanobacterium Adonisia.</title>
        <authorList>
            <person name="Walter J.M."/>
            <person name="Coutinho F.H."/>
            <person name="Leomil L."/>
            <person name="Hargreaves P.I."/>
            <person name="Campeao M.E."/>
            <person name="Vieira V.V."/>
            <person name="Silva B.S."/>
            <person name="Fistarol G.O."/>
            <person name="Salomon P.S."/>
            <person name="Sawabe T."/>
            <person name="Mino S."/>
            <person name="Hosokawa M."/>
            <person name="Miyashita H."/>
            <person name="Maruyama F."/>
            <person name="van Verk M.C."/>
            <person name="Dutilh B.E."/>
            <person name="Thompson C.C."/>
            <person name="Thompson F.L."/>
        </authorList>
    </citation>
    <scope>NUCLEOTIDE SEQUENCE [LARGE SCALE GENOMIC DNA]</scope>
    <source>
        <strain evidence="1 2">CCMR0081</strain>
    </source>
</reference>
<comment type="caution">
    <text evidence="1">The sequence shown here is derived from an EMBL/GenBank/DDBJ whole genome shotgun (WGS) entry which is preliminary data.</text>
</comment>
<dbReference type="RefSeq" id="WP_163697946.1">
    <property type="nucleotide sequence ID" value="NZ_QXHD01000004.1"/>
</dbReference>
<gene>
    <name evidence="1" type="ORF">DXZ20_10180</name>
</gene>
<evidence type="ECO:0000313" key="2">
    <source>
        <dbReference type="Proteomes" id="UP000481033"/>
    </source>
</evidence>
<dbReference type="Proteomes" id="UP000481033">
    <property type="component" value="Unassembled WGS sequence"/>
</dbReference>
<protein>
    <recommendedName>
        <fullName evidence="3">RHS repeat protein</fullName>
    </recommendedName>
</protein>
<organism evidence="1 2">
    <name type="scientific">Adonisia turfae CCMR0081</name>
    <dbReference type="NCBI Taxonomy" id="2292702"/>
    <lineage>
        <taxon>Bacteria</taxon>
        <taxon>Bacillati</taxon>
        <taxon>Cyanobacteriota</taxon>
        <taxon>Adonisia</taxon>
        <taxon>Adonisia turfae</taxon>
    </lineage>
</organism>
<keyword evidence="2" id="KW-1185">Reference proteome</keyword>
<evidence type="ECO:0008006" key="3">
    <source>
        <dbReference type="Google" id="ProtNLM"/>
    </source>
</evidence>
<evidence type="ECO:0000313" key="1">
    <source>
        <dbReference type="EMBL" id="NEZ56034.1"/>
    </source>
</evidence>
<accession>A0A6M0RIK2</accession>
<sequence length="114" mass="12912">MFNYEYDNEGDRIRRTRISDGTVTTYEWDHRQRLVAVSEGAEGAIDYPHQEVNSSFWNGGPFTIVETGIQTEFLAGPGIFVDNGVDGGIPTYVIPNYLLPRLDQPIIHDELRIP</sequence>
<dbReference type="EMBL" id="QXHD01000004">
    <property type="protein sequence ID" value="NEZ56034.1"/>
    <property type="molecule type" value="Genomic_DNA"/>
</dbReference>